<protein>
    <submittedName>
        <fullName evidence="3">AsmA family protein</fullName>
    </submittedName>
</protein>
<dbReference type="Pfam" id="PF05170">
    <property type="entry name" value="AsmA"/>
    <property type="match status" value="1"/>
</dbReference>
<reference evidence="3 4" key="1">
    <citation type="submission" date="2020-07" db="EMBL/GenBank/DDBJ databases">
        <title>Taxonomic revisions and descriptions of new bacterial species based on genomic comparisons in the high-G+C-content subgroup of the family Alcaligenaceae.</title>
        <authorList>
            <person name="Szabo A."/>
            <person name="Felfoldi T."/>
        </authorList>
    </citation>
    <scope>NUCLEOTIDE SEQUENCE [LARGE SCALE GENOMIC DNA]</scope>
    <source>
        <strain evidence="3 4">DSM 25667</strain>
    </source>
</reference>
<feature type="region of interest" description="Disordered" evidence="1">
    <location>
        <begin position="655"/>
        <end position="700"/>
    </location>
</feature>
<dbReference type="GO" id="GO:0090313">
    <property type="term" value="P:regulation of protein targeting to membrane"/>
    <property type="evidence" value="ECO:0007669"/>
    <property type="project" value="TreeGrafter"/>
</dbReference>
<dbReference type="Proteomes" id="UP000554144">
    <property type="component" value="Unassembled WGS sequence"/>
</dbReference>
<dbReference type="PANTHER" id="PTHR30441:SF9">
    <property type="entry name" value="ASMA FAMILY PROTEIN YHJG"/>
    <property type="match status" value="1"/>
</dbReference>
<keyword evidence="4" id="KW-1185">Reference proteome</keyword>
<feature type="domain" description="AsmA" evidence="2">
    <location>
        <begin position="1"/>
        <end position="553"/>
    </location>
</feature>
<dbReference type="AlphaFoldDB" id="A0A853GUX0"/>
<name>A0A853GUX0_9BURK</name>
<dbReference type="RefSeq" id="WP_130040588.1">
    <property type="nucleotide sequence ID" value="NZ_JACCEV010000006.1"/>
</dbReference>
<dbReference type="PANTHER" id="PTHR30441">
    <property type="entry name" value="DUF748 DOMAIN-CONTAINING PROTEIN"/>
    <property type="match status" value="1"/>
</dbReference>
<evidence type="ECO:0000256" key="1">
    <source>
        <dbReference type="SAM" id="MobiDB-lite"/>
    </source>
</evidence>
<gene>
    <name evidence="3" type="ORF">H0A62_15355</name>
</gene>
<accession>A0A853GUX0</accession>
<proteinExistence type="predicted"/>
<dbReference type="OrthoDB" id="5749006at2"/>
<feature type="compositionally biased region" description="Polar residues" evidence="1">
    <location>
        <begin position="668"/>
        <end position="679"/>
    </location>
</feature>
<dbReference type="GO" id="GO:0005886">
    <property type="term" value="C:plasma membrane"/>
    <property type="evidence" value="ECO:0007669"/>
    <property type="project" value="TreeGrafter"/>
</dbReference>
<sequence length="700" mass="75219">MPRYAKVILSFCLVLILILALALTLLATFNWNHARPWINRQATDLADRPVAIHGDLNVEWTRPHDEPGWRGWLPWPKISAGSIVVGSPLWAPHEQNMAQISQLSALINPAALLERTVQIASLQIGQADLLLHRQADGAANWTLHKEPQESASAWKVDLQTLSLEGVHAQVIDAVSTLDLKVELNTLQEQGAEDYGIGWNAEGTYHDAKIKGEGKTGGLLSLREDSEPFPVQGQVHIGSTTIALEGSVVRPQNLAALDVELKLSGDTMADLYPLLGLALPNTPPYRTKGHLIGKLEGDDTWRYESFQGVVGKSDLAGTLVYQVRKPRSVLTGAVQSKLLRLQDLGPLIGADTSDVKAKKKPADQASQPADKVLPAAAIGTDAWGTMDADVKFKGERILRDKDLPLDNIEAHVKLQNKVLSFTPLNFGIAGGTLSNTLTLNGQGPRIKAELDTAARNMKLQKLFPGAESMNASFGELHGDARITAQGRSVAELLAHSNGEIKALVSRGTISNYLLEAAGLNVANMVMLKLFGDEQIVLNCLASDFDVKDGLMTARAFRLETDDTIVDVSGTINLATEELDLDIRPANKTMRIFTLRSPLYAKGTFKNPDVGVQTGPLLLRAGSAIVLGVVATPFAALLPLLNVGADDATGCSSLVASANADPKAPPPGVSATNKTSNSRPDTGNRPADDDNRKNWPSMQSKP</sequence>
<evidence type="ECO:0000313" key="3">
    <source>
        <dbReference type="EMBL" id="NYT86978.1"/>
    </source>
</evidence>
<dbReference type="InterPro" id="IPR007844">
    <property type="entry name" value="AsmA"/>
</dbReference>
<dbReference type="InterPro" id="IPR052894">
    <property type="entry name" value="AsmA-related"/>
</dbReference>
<organism evidence="3 4">
    <name type="scientific">Pollutimonas harenae</name>
    <dbReference type="NCBI Taxonomy" id="657015"/>
    <lineage>
        <taxon>Bacteria</taxon>
        <taxon>Pseudomonadati</taxon>
        <taxon>Pseudomonadota</taxon>
        <taxon>Betaproteobacteria</taxon>
        <taxon>Burkholderiales</taxon>
        <taxon>Alcaligenaceae</taxon>
        <taxon>Pollutimonas</taxon>
    </lineage>
</organism>
<dbReference type="EMBL" id="JACCEV010000006">
    <property type="protein sequence ID" value="NYT86978.1"/>
    <property type="molecule type" value="Genomic_DNA"/>
</dbReference>
<evidence type="ECO:0000313" key="4">
    <source>
        <dbReference type="Proteomes" id="UP000554144"/>
    </source>
</evidence>
<comment type="caution">
    <text evidence="3">The sequence shown here is derived from an EMBL/GenBank/DDBJ whole genome shotgun (WGS) entry which is preliminary data.</text>
</comment>
<evidence type="ECO:0000259" key="2">
    <source>
        <dbReference type="Pfam" id="PF05170"/>
    </source>
</evidence>